<keyword evidence="21" id="KW-1185">Reference proteome</keyword>
<dbReference type="PANTHER" id="PTHR15735">
    <property type="entry name" value="FCH AND DOUBLE SH3 DOMAINS PROTEIN"/>
    <property type="match status" value="1"/>
</dbReference>
<dbReference type="SMART" id="SM00326">
    <property type="entry name" value="SH3"/>
    <property type="match status" value="1"/>
</dbReference>
<dbReference type="FunFam" id="2.30.30.40:FF:000017">
    <property type="entry name" value="Formin-binding protein 1-like isoform 1"/>
    <property type="match status" value="1"/>
</dbReference>
<feature type="compositionally biased region" description="Basic and acidic residues" evidence="16">
    <location>
        <begin position="310"/>
        <end position="320"/>
    </location>
</feature>
<dbReference type="GO" id="GO:0007165">
    <property type="term" value="P:signal transduction"/>
    <property type="evidence" value="ECO:0007669"/>
    <property type="project" value="InterPro"/>
</dbReference>
<reference evidence="20" key="2">
    <citation type="submission" date="2025-09" db="UniProtKB">
        <authorList>
            <consortium name="Ensembl"/>
        </authorList>
    </citation>
    <scope>IDENTIFICATION</scope>
</reference>
<dbReference type="Proteomes" id="UP000694427">
    <property type="component" value="Unplaced"/>
</dbReference>
<comment type="similarity">
    <text evidence="4">Belongs to the FNBP1 family.</text>
</comment>
<feature type="coiled-coil region" evidence="15">
    <location>
        <begin position="400"/>
        <end position="427"/>
    </location>
</feature>
<accession>A0A8C1NYM2</accession>
<keyword evidence="6" id="KW-1003">Cell membrane</keyword>
<dbReference type="AlphaFoldDB" id="A0A8C1NYM2"/>
<keyword evidence="8" id="KW-0254">Endocytosis</keyword>
<keyword evidence="5 13" id="KW-0728">SH3 domain</keyword>
<dbReference type="Gene3D" id="1.20.1270.60">
    <property type="entry name" value="Arfaptin homology (AH) domain/BAR domain"/>
    <property type="match status" value="1"/>
</dbReference>
<comment type="subcellular location">
    <subcellularLocation>
        <location evidence="1">Cell membrane</location>
    </subcellularLocation>
    <subcellularLocation>
        <location evidence="3">Cytoplasm</location>
        <location evidence="3">Cell cortex</location>
    </subcellularLocation>
    <subcellularLocation>
        <location evidence="2">Cytoplasm</location>
        <location evidence="2">Cytoskeleton</location>
    </subcellularLocation>
</comment>
<dbReference type="FunFam" id="1.20.1270.60:FF:000002">
    <property type="entry name" value="Formin-binding protein 1-like isoform 1"/>
    <property type="match status" value="1"/>
</dbReference>
<evidence type="ECO:0000256" key="1">
    <source>
        <dbReference type="ARBA" id="ARBA00004236"/>
    </source>
</evidence>
<dbReference type="Ensembl" id="ENSCCRT00010107225.1">
    <property type="protein sequence ID" value="ENSCCRP00010096691.1"/>
    <property type="gene ID" value="ENSCCRG00010038658.1"/>
</dbReference>
<keyword evidence="7" id="KW-0963">Cytoplasm</keyword>
<feature type="compositionally biased region" description="Polar residues" evidence="16">
    <location>
        <begin position="515"/>
        <end position="526"/>
    </location>
</feature>
<dbReference type="Gene3D" id="6.10.140.470">
    <property type="match status" value="1"/>
</dbReference>
<organism evidence="20 21">
    <name type="scientific">Cyprinus carpio</name>
    <name type="common">Common carp</name>
    <dbReference type="NCBI Taxonomy" id="7962"/>
    <lineage>
        <taxon>Eukaryota</taxon>
        <taxon>Metazoa</taxon>
        <taxon>Chordata</taxon>
        <taxon>Craniata</taxon>
        <taxon>Vertebrata</taxon>
        <taxon>Euteleostomi</taxon>
        <taxon>Actinopterygii</taxon>
        <taxon>Neopterygii</taxon>
        <taxon>Teleostei</taxon>
        <taxon>Ostariophysi</taxon>
        <taxon>Cypriniformes</taxon>
        <taxon>Cyprinidae</taxon>
        <taxon>Cyprininae</taxon>
        <taxon>Cyprinus</taxon>
    </lineage>
</organism>
<dbReference type="Pfam" id="PF25610">
    <property type="entry name" value="HR1_TOCA"/>
    <property type="match status" value="1"/>
</dbReference>
<name>A0A8C1NYM2_CYPCA</name>
<dbReference type="Pfam" id="PF00018">
    <property type="entry name" value="SH3_1"/>
    <property type="match status" value="1"/>
</dbReference>
<dbReference type="GO" id="GO:0005886">
    <property type="term" value="C:plasma membrane"/>
    <property type="evidence" value="ECO:0007669"/>
    <property type="project" value="UniProtKB-SubCell"/>
</dbReference>
<feature type="region of interest" description="Disordered" evidence="16">
    <location>
        <begin position="490"/>
        <end position="543"/>
    </location>
</feature>
<keyword evidence="11" id="KW-0472">Membrane</keyword>
<evidence type="ECO:0000256" key="16">
    <source>
        <dbReference type="SAM" id="MobiDB-lite"/>
    </source>
</evidence>
<evidence type="ECO:0000256" key="13">
    <source>
        <dbReference type="PROSITE-ProRule" id="PRU00192"/>
    </source>
</evidence>
<dbReference type="InterPro" id="IPR001452">
    <property type="entry name" value="SH3_domain"/>
</dbReference>
<proteinExistence type="inferred from homology"/>
<dbReference type="SUPFAM" id="SSF103657">
    <property type="entry name" value="BAR/IMD domain-like"/>
    <property type="match status" value="1"/>
</dbReference>
<evidence type="ECO:0000313" key="20">
    <source>
        <dbReference type="Ensembl" id="ENSCCRP00010096691.1"/>
    </source>
</evidence>
<evidence type="ECO:0000259" key="19">
    <source>
        <dbReference type="PROSITE" id="PS51860"/>
    </source>
</evidence>
<evidence type="ECO:0000256" key="12">
    <source>
        <dbReference type="ARBA" id="ARBA00023212"/>
    </source>
</evidence>
<evidence type="ECO:0000256" key="14">
    <source>
        <dbReference type="PROSITE-ProRule" id="PRU01077"/>
    </source>
</evidence>
<dbReference type="InterPro" id="IPR036028">
    <property type="entry name" value="SH3-like_dom_sf"/>
</dbReference>
<keyword evidence="12" id="KW-0206">Cytoskeleton</keyword>
<reference evidence="20" key="1">
    <citation type="submission" date="2025-08" db="UniProtKB">
        <authorList>
            <consortium name="Ensembl"/>
        </authorList>
    </citation>
    <scope>IDENTIFICATION</scope>
</reference>
<feature type="compositionally biased region" description="Polar residues" evidence="16">
    <location>
        <begin position="490"/>
        <end position="503"/>
    </location>
</feature>
<evidence type="ECO:0000256" key="7">
    <source>
        <dbReference type="ARBA" id="ARBA00022490"/>
    </source>
</evidence>
<evidence type="ECO:0000256" key="3">
    <source>
        <dbReference type="ARBA" id="ARBA00004544"/>
    </source>
</evidence>
<evidence type="ECO:0000313" key="21">
    <source>
        <dbReference type="Proteomes" id="UP000694427"/>
    </source>
</evidence>
<feature type="region of interest" description="Disordered" evidence="16">
    <location>
        <begin position="272"/>
        <end position="322"/>
    </location>
</feature>
<evidence type="ECO:0000259" key="18">
    <source>
        <dbReference type="PROSITE" id="PS51741"/>
    </source>
</evidence>
<evidence type="ECO:0000256" key="10">
    <source>
        <dbReference type="ARBA" id="ARBA00023121"/>
    </source>
</evidence>
<evidence type="ECO:0000256" key="11">
    <source>
        <dbReference type="ARBA" id="ARBA00023136"/>
    </source>
</evidence>
<dbReference type="InterPro" id="IPR011072">
    <property type="entry name" value="HR1_rho-bd"/>
</dbReference>
<evidence type="ECO:0000256" key="2">
    <source>
        <dbReference type="ARBA" id="ARBA00004245"/>
    </source>
</evidence>
<dbReference type="Gene3D" id="2.30.30.40">
    <property type="entry name" value="SH3 Domains"/>
    <property type="match status" value="1"/>
</dbReference>
<protein>
    <submittedName>
        <fullName evidence="20">Formin binding protein 1b</fullName>
    </submittedName>
</protein>
<dbReference type="InterPro" id="IPR027267">
    <property type="entry name" value="AH/BAR_dom_sf"/>
</dbReference>
<dbReference type="PROSITE" id="PS51860">
    <property type="entry name" value="REM_1"/>
    <property type="match status" value="1"/>
</dbReference>
<dbReference type="GO" id="GO:0008289">
    <property type="term" value="F:lipid binding"/>
    <property type="evidence" value="ECO:0007669"/>
    <property type="project" value="UniProtKB-KW"/>
</dbReference>
<keyword evidence="9 14" id="KW-0175">Coiled coil</keyword>
<keyword evidence="10" id="KW-0446">Lipid-binding</keyword>
<feature type="domain" description="F-BAR" evidence="18">
    <location>
        <begin position="1"/>
        <end position="242"/>
    </location>
</feature>
<dbReference type="PROSITE" id="PS51741">
    <property type="entry name" value="F_BAR"/>
    <property type="match status" value="1"/>
</dbReference>
<evidence type="ECO:0000259" key="17">
    <source>
        <dbReference type="PROSITE" id="PS50002"/>
    </source>
</evidence>
<evidence type="ECO:0000256" key="4">
    <source>
        <dbReference type="ARBA" id="ARBA00009426"/>
    </source>
</evidence>
<evidence type="ECO:0000256" key="8">
    <source>
        <dbReference type="ARBA" id="ARBA00022583"/>
    </source>
</evidence>
<dbReference type="GO" id="GO:0005856">
    <property type="term" value="C:cytoskeleton"/>
    <property type="evidence" value="ECO:0007669"/>
    <property type="project" value="UniProtKB-SubCell"/>
</dbReference>
<dbReference type="GO" id="GO:0005938">
    <property type="term" value="C:cell cortex"/>
    <property type="evidence" value="ECO:0007669"/>
    <property type="project" value="UniProtKB-SubCell"/>
</dbReference>
<feature type="domain" description="SH3" evidence="17">
    <location>
        <begin position="545"/>
        <end position="606"/>
    </location>
</feature>
<evidence type="ECO:0000256" key="5">
    <source>
        <dbReference type="ARBA" id="ARBA00022443"/>
    </source>
</evidence>
<dbReference type="PROSITE" id="PS50002">
    <property type="entry name" value="SH3"/>
    <property type="match status" value="1"/>
</dbReference>
<dbReference type="SUPFAM" id="SSF50044">
    <property type="entry name" value="SH3-domain"/>
    <property type="match status" value="1"/>
</dbReference>
<dbReference type="InterPro" id="IPR031160">
    <property type="entry name" value="F_BAR_dom"/>
</dbReference>
<evidence type="ECO:0000256" key="15">
    <source>
        <dbReference type="SAM" id="Coils"/>
    </source>
</evidence>
<evidence type="ECO:0000256" key="9">
    <source>
        <dbReference type="ARBA" id="ARBA00023054"/>
    </source>
</evidence>
<feature type="domain" description="REM-1" evidence="19">
    <location>
        <begin position="393"/>
        <end position="470"/>
    </location>
</feature>
<sequence>MRSMVVLKTYAVIGFLFLTLNRNLSKKYQPKKKEEDDNKYTWCRAFHSTLNELNDYAGQHELIAENMMSQIIAELTRYTQEIKTERKAHFHDGRKAQQQVEASWKQLEACKRKNQRDCKEADRAQQYFEKLDADINVTKADVEKRCYLKARQQAQMRHQMASDSKNEYSSYLQKFNQEQNEHYYTIIPNIFQKIQVMEEKRIERMGESLKTFAEVDRQILPIIGKCLDGITQVAESIEPKNDSSQVIESYKSGFEPPGDVEFEDYGQAMKRTVSETSLSNSRSDNKADRSSKGKSKTLWPFIKKNKTPKQSKEPLSHRFNDLMTSKPKMHCLRSLRRGSAQSLYYNKEIMKRTLGRPTYAFEARQYVLSLKLLSLNAHVRNLIEGSNPEDFSHLPPEQRRKKLQAKIDDINKDIQKEMDQRDALTKMKEVYIKNPQMGDPNSVDPRLAEIAQNIEKLQAEAQKFEGWLAEVEGRMPVKSDSQKRTSVLYETQNSTPPTNNNCAQDRESPDGSYTEEPSSEVQSKVQPETAESGDEFDDADEEIQPTIGTCKALYPFEGVNEGTISVAEGELLYVIEEDKGDGWTRVRRNEEEEGYVPTSYVEVFLDSNAKDS</sequence>
<dbReference type="GO" id="GO:0006897">
    <property type="term" value="P:endocytosis"/>
    <property type="evidence" value="ECO:0007669"/>
    <property type="project" value="UniProtKB-KW"/>
</dbReference>
<dbReference type="PANTHER" id="PTHR15735:SF13">
    <property type="entry name" value="FORMIN-BINDING PROTEIN 1"/>
    <property type="match status" value="1"/>
</dbReference>
<dbReference type="InterPro" id="IPR057870">
    <property type="entry name" value="HR1_TOCA"/>
</dbReference>
<feature type="compositionally biased region" description="Acidic residues" evidence="16">
    <location>
        <begin position="531"/>
        <end position="543"/>
    </location>
</feature>
<evidence type="ECO:0000256" key="6">
    <source>
        <dbReference type="ARBA" id="ARBA00022475"/>
    </source>
</evidence>